<dbReference type="RefSeq" id="XP_019019064.1">
    <property type="nucleotide sequence ID" value="XM_019164059.1"/>
</dbReference>
<feature type="region of interest" description="Disordered" evidence="1">
    <location>
        <begin position="1"/>
        <end position="26"/>
    </location>
</feature>
<organism evidence="2 3">
    <name type="scientific">Pichia membranifaciens NRRL Y-2026</name>
    <dbReference type="NCBI Taxonomy" id="763406"/>
    <lineage>
        <taxon>Eukaryota</taxon>
        <taxon>Fungi</taxon>
        <taxon>Dikarya</taxon>
        <taxon>Ascomycota</taxon>
        <taxon>Saccharomycotina</taxon>
        <taxon>Pichiomycetes</taxon>
        <taxon>Pichiales</taxon>
        <taxon>Pichiaceae</taxon>
        <taxon>Pichia</taxon>
    </lineage>
</organism>
<evidence type="ECO:0000313" key="2">
    <source>
        <dbReference type="EMBL" id="ODQ47951.1"/>
    </source>
</evidence>
<evidence type="ECO:0000256" key="1">
    <source>
        <dbReference type="SAM" id="MobiDB-lite"/>
    </source>
</evidence>
<sequence>MASLEIGNDSDETVCSGTGGKGPENELTRDFLEWSKRPAGSDKKGCRGTGKTPVSLVERYEMLEETILQKLETWLSYMDNFVAVQAVFPSLERRTRDSAVFRPLSFCLRQVAKIYIVMILIYLKRFVLRLQRINRLIGVVKTEAAIIRGNFLMKGSHVTEYHERCLRVLYTEKVKAVVEIVGYANDLVLNLSLVTKRFRLGRALRKLVGFVSWMVNVYRLCRDETQDAKNDAAMSEIEARVAV</sequence>
<accession>A0A1E3NPB4</accession>
<dbReference type="AlphaFoldDB" id="A0A1E3NPB4"/>
<reference evidence="2 3" key="1">
    <citation type="journal article" date="2016" name="Proc. Natl. Acad. Sci. U.S.A.">
        <title>Comparative genomics of biotechnologically important yeasts.</title>
        <authorList>
            <person name="Riley R."/>
            <person name="Haridas S."/>
            <person name="Wolfe K.H."/>
            <person name="Lopes M.R."/>
            <person name="Hittinger C.T."/>
            <person name="Goeker M."/>
            <person name="Salamov A.A."/>
            <person name="Wisecaver J.H."/>
            <person name="Long T.M."/>
            <person name="Calvey C.H."/>
            <person name="Aerts A.L."/>
            <person name="Barry K.W."/>
            <person name="Choi C."/>
            <person name="Clum A."/>
            <person name="Coughlan A.Y."/>
            <person name="Deshpande S."/>
            <person name="Douglass A.P."/>
            <person name="Hanson S.J."/>
            <person name="Klenk H.-P."/>
            <person name="LaButti K.M."/>
            <person name="Lapidus A."/>
            <person name="Lindquist E.A."/>
            <person name="Lipzen A.M."/>
            <person name="Meier-Kolthoff J.P."/>
            <person name="Ohm R.A."/>
            <person name="Otillar R.P."/>
            <person name="Pangilinan J.L."/>
            <person name="Peng Y."/>
            <person name="Rokas A."/>
            <person name="Rosa C.A."/>
            <person name="Scheuner C."/>
            <person name="Sibirny A.A."/>
            <person name="Slot J.C."/>
            <person name="Stielow J.B."/>
            <person name="Sun H."/>
            <person name="Kurtzman C.P."/>
            <person name="Blackwell M."/>
            <person name="Grigoriev I.V."/>
            <person name="Jeffries T.W."/>
        </authorList>
    </citation>
    <scope>NUCLEOTIDE SEQUENCE [LARGE SCALE GENOMIC DNA]</scope>
    <source>
        <strain evidence="2 3">NRRL Y-2026</strain>
    </source>
</reference>
<dbReference type="EMBL" id="KV454002">
    <property type="protein sequence ID" value="ODQ47951.1"/>
    <property type="molecule type" value="Genomic_DNA"/>
</dbReference>
<name>A0A1E3NPB4_9ASCO</name>
<evidence type="ECO:0000313" key="3">
    <source>
        <dbReference type="Proteomes" id="UP000094455"/>
    </source>
</evidence>
<dbReference type="GeneID" id="30180746"/>
<dbReference type="OrthoDB" id="3993572at2759"/>
<gene>
    <name evidence="2" type="ORF">PICMEDRAFT_71955</name>
</gene>
<proteinExistence type="predicted"/>
<protein>
    <submittedName>
        <fullName evidence="2">Uncharacterized protein</fullName>
    </submittedName>
</protein>
<keyword evidence="3" id="KW-1185">Reference proteome</keyword>
<dbReference type="Proteomes" id="UP000094455">
    <property type="component" value="Unassembled WGS sequence"/>
</dbReference>